<keyword evidence="1" id="KW-0436">Ligase</keyword>
<dbReference type="NCBIfam" id="NF006828">
    <property type="entry name" value="PRK09350.1"/>
    <property type="match status" value="1"/>
</dbReference>
<dbReference type="PROSITE" id="PS50862">
    <property type="entry name" value="AA_TRNA_LIGASE_II"/>
    <property type="match status" value="1"/>
</dbReference>
<dbReference type="PANTHER" id="PTHR42918">
    <property type="entry name" value="LYSYL-TRNA SYNTHETASE"/>
    <property type="match status" value="1"/>
</dbReference>
<reference evidence="5" key="1">
    <citation type="submission" date="2019-02" db="EMBL/GenBank/DDBJ databases">
        <authorList>
            <person name="Li S.-H."/>
        </authorList>
    </citation>
    <scope>NUCLEOTIDE SEQUENCE</scope>
    <source>
        <strain evidence="5">IMCC14734</strain>
    </source>
</reference>
<accession>A0ABT3TCB2</accession>
<keyword evidence="2" id="KW-0547">Nucleotide-binding</keyword>
<evidence type="ECO:0000256" key="1">
    <source>
        <dbReference type="ARBA" id="ARBA00022598"/>
    </source>
</evidence>
<evidence type="ECO:0000256" key="3">
    <source>
        <dbReference type="ARBA" id="ARBA00022840"/>
    </source>
</evidence>
<organism evidence="5 6">
    <name type="scientific">Candidatus Litorirhabdus singularis</name>
    <dbReference type="NCBI Taxonomy" id="2518993"/>
    <lineage>
        <taxon>Bacteria</taxon>
        <taxon>Pseudomonadati</taxon>
        <taxon>Pseudomonadota</taxon>
        <taxon>Gammaproteobacteria</taxon>
        <taxon>Cellvibrionales</taxon>
        <taxon>Halieaceae</taxon>
        <taxon>Candidatus Litorirhabdus</taxon>
    </lineage>
</organism>
<dbReference type="InterPro" id="IPR006195">
    <property type="entry name" value="aa-tRNA-synth_II"/>
</dbReference>
<dbReference type="InterPro" id="IPR004364">
    <property type="entry name" value="Aa-tRNA-synt_II"/>
</dbReference>
<dbReference type="SUPFAM" id="SSF55681">
    <property type="entry name" value="Class II aaRS and biotin synthetases"/>
    <property type="match status" value="1"/>
</dbReference>
<dbReference type="InterPro" id="IPR004525">
    <property type="entry name" value="EpmA"/>
</dbReference>
<evidence type="ECO:0000313" key="5">
    <source>
        <dbReference type="EMBL" id="MCX2979815.1"/>
    </source>
</evidence>
<dbReference type="Proteomes" id="UP001143362">
    <property type="component" value="Unassembled WGS sequence"/>
</dbReference>
<dbReference type="InterPro" id="IPR045864">
    <property type="entry name" value="aa-tRNA-synth_II/BPL/LPL"/>
</dbReference>
<keyword evidence="3" id="KW-0067">ATP-binding</keyword>
<dbReference type="Pfam" id="PF00152">
    <property type="entry name" value="tRNA-synt_2"/>
    <property type="match status" value="1"/>
</dbReference>
<dbReference type="PANTHER" id="PTHR42918:SF6">
    <property type="entry name" value="ELONGATION FACTOR P--(R)-BETA-LYSINE LIGASE"/>
    <property type="match status" value="1"/>
</dbReference>
<protein>
    <submittedName>
        <fullName evidence="5">EF-P lysine aminoacylase GenX</fullName>
    </submittedName>
</protein>
<feature type="domain" description="Aminoacyl-transfer RNA synthetases class-II family profile" evidence="4">
    <location>
        <begin position="14"/>
        <end position="307"/>
    </location>
</feature>
<dbReference type="RefSeq" id="WP_279244876.1">
    <property type="nucleotide sequence ID" value="NZ_SHNN01000001.1"/>
</dbReference>
<dbReference type="EMBL" id="SHNN01000001">
    <property type="protein sequence ID" value="MCX2979815.1"/>
    <property type="molecule type" value="Genomic_DNA"/>
</dbReference>
<evidence type="ECO:0000313" key="6">
    <source>
        <dbReference type="Proteomes" id="UP001143362"/>
    </source>
</evidence>
<proteinExistence type="predicted"/>
<evidence type="ECO:0000259" key="4">
    <source>
        <dbReference type="PROSITE" id="PS50862"/>
    </source>
</evidence>
<gene>
    <name evidence="5" type="primary">genX</name>
    <name evidence="5" type="ORF">EYC98_02935</name>
</gene>
<evidence type="ECO:0000256" key="2">
    <source>
        <dbReference type="ARBA" id="ARBA00022741"/>
    </source>
</evidence>
<name>A0ABT3TCB2_9GAMM</name>
<sequence>MDPDWRPTADLDVMRARAALLSAVRQFFAEREVLEVETPLLCAAPVTDPSVQVLTAASRYLQTSPEYAMKRLLAAGSGPIFQICKAFRGAEAGSRHNPEFSMLEWYRPGFASTDLMQEVEDLLRPLLPGWSWERISYRQLFLDHLGVEPHQASLEQLQHLAALHVETNFVSADRDDWLSLLMTHVIEPRLSATTLLVVYDYPASQCALARLCERDGIVVSDRFEVYGGGLELANAYCELADPEELLRRFQKDLQHPALSSAQRPIDQRLLAALEAGLPDCSGIALGLDRLLMLQLEMDDIDKVLTFPWAQA</sequence>
<dbReference type="NCBIfam" id="TIGR00462">
    <property type="entry name" value="genX"/>
    <property type="match status" value="1"/>
</dbReference>
<comment type="caution">
    <text evidence="5">The sequence shown here is derived from an EMBL/GenBank/DDBJ whole genome shotgun (WGS) entry which is preliminary data.</text>
</comment>
<keyword evidence="6" id="KW-1185">Reference proteome</keyword>
<dbReference type="Gene3D" id="3.30.930.10">
    <property type="entry name" value="Bira Bifunctional Protein, Domain 2"/>
    <property type="match status" value="1"/>
</dbReference>